<dbReference type="AlphaFoldDB" id="A0AAN8XUL6"/>
<reference evidence="2 3" key="1">
    <citation type="submission" date="2023-11" db="EMBL/GenBank/DDBJ databases">
        <title>Halocaridina rubra genome assembly.</title>
        <authorList>
            <person name="Smith C."/>
        </authorList>
    </citation>
    <scope>NUCLEOTIDE SEQUENCE [LARGE SCALE GENOMIC DNA]</scope>
    <source>
        <strain evidence="2">EP-1</strain>
        <tissue evidence="2">Whole</tissue>
    </source>
</reference>
<evidence type="ECO:0000313" key="2">
    <source>
        <dbReference type="EMBL" id="KAK7084575.1"/>
    </source>
</evidence>
<keyword evidence="3" id="KW-1185">Reference proteome</keyword>
<sequence length="249" mass="27818">MSSKLNSHVRPTDGTMNEISMKADQNSVTDLVLKSTKTKALRLKEHHNAYSLSRPKKMPHKCSRVKKLNRHIGAGKNCEIIDVHEDKDYVNELKHSNTDENGLLIHTLNTARQSIQIMNVGLSPLPSVAESYDLGDKKFKDFTENTDVYKTFLKNVGFDTKLIVNTFDIYCKRNDSCGENEDNMKQQLLASTRKVMVPLENKSGPLNPPLLLPATRALPSSSKSADFGKQESIDCNVIGDEEGLSFGDH</sequence>
<gene>
    <name evidence="2" type="ORF">SK128_014770</name>
</gene>
<evidence type="ECO:0000313" key="3">
    <source>
        <dbReference type="Proteomes" id="UP001381693"/>
    </source>
</evidence>
<organism evidence="2 3">
    <name type="scientific">Halocaridina rubra</name>
    <name type="common">Hawaiian red shrimp</name>
    <dbReference type="NCBI Taxonomy" id="373956"/>
    <lineage>
        <taxon>Eukaryota</taxon>
        <taxon>Metazoa</taxon>
        <taxon>Ecdysozoa</taxon>
        <taxon>Arthropoda</taxon>
        <taxon>Crustacea</taxon>
        <taxon>Multicrustacea</taxon>
        <taxon>Malacostraca</taxon>
        <taxon>Eumalacostraca</taxon>
        <taxon>Eucarida</taxon>
        <taxon>Decapoda</taxon>
        <taxon>Pleocyemata</taxon>
        <taxon>Caridea</taxon>
        <taxon>Atyoidea</taxon>
        <taxon>Atyidae</taxon>
        <taxon>Halocaridina</taxon>
    </lineage>
</organism>
<feature type="region of interest" description="Disordered" evidence="1">
    <location>
        <begin position="1"/>
        <end position="21"/>
    </location>
</feature>
<proteinExistence type="predicted"/>
<dbReference type="EMBL" id="JAXCGZ010002044">
    <property type="protein sequence ID" value="KAK7084575.1"/>
    <property type="molecule type" value="Genomic_DNA"/>
</dbReference>
<evidence type="ECO:0000256" key="1">
    <source>
        <dbReference type="SAM" id="MobiDB-lite"/>
    </source>
</evidence>
<accession>A0AAN8XUL6</accession>
<comment type="caution">
    <text evidence="2">The sequence shown here is derived from an EMBL/GenBank/DDBJ whole genome shotgun (WGS) entry which is preliminary data.</text>
</comment>
<feature type="non-terminal residue" evidence="2">
    <location>
        <position position="249"/>
    </location>
</feature>
<name>A0AAN8XUL6_HALRR</name>
<dbReference type="Proteomes" id="UP001381693">
    <property type="component" value="Unassembled WGS sequence"/>
</dbReference>
<protein>
    <submittedName>
        <fullName evidence="2">Uncharacterized protein</fullName>
    </submittedName>
</protein>